<name>A0A4V3V069_9RHOB</name>
<evidence type="ECO:0000256" key="4">
    <source>
        <dbReference type="ARBA" id="ARBA00022801"/>
    </source>
</evidence>
<evidence type="ECO:0008006" key="10">
    <source>
        <dbReference type="Google" id="ProtNLM"/>
    </source>
</evidence>
<comment type="similarity">
    <text evidence="2">Belongs to the peptidase M50B family.</text>
</comment>
<keyword evidence="6" id="KW-0482">Metalloprotease</keyword>
<dbReference type="Proteomes" id="UP000309450">
    <property type="component" value="Unassembled WGS sequence"/>
</dbReference>
<keyword evidence="9" id="KW-1185">Reference proteome</keyword>
<feature type="transmembrane region" description="Helical" evidence="7">
    <location>
        <begin position="43"/>
        <end position="67"/>
    </location>
</feature>
<keyword evidence="7" id="KW-1133">Transmembrane helix</keyword>
<dbReference type="PANTHER" id="PTHR39188">
    <property type="entry name" value="MEMBRANE-ASSOCIATED ZINC METALLOPROTEASE M50B"/>
    <property type="match status" value="1"/>
</dbReference>
<dbReference type="PANTHER" id="PTHR39188:SF3">
    <property type="entry name" value="STAGE IV SPORULATION PROTEIN FB"/>
    <property type="match status" value="1"/>
</dbReference>
<protein>
    <recommendedName>
        <fullName evidence="10">Metalloprotease</fullName>
    </recommendedName>
</protein>
<evidence type="ECO:0000256" key="3">
    <source>
        <dbReference type="ARBA" id="ARBA00022670"/>
    </source>
</evidence>
<dbReference type="RefSeq" id="WP_136395566.1">
    <property type="nucleotide sequence ID" value="NZ_SSND01000004.1"/>
</dbReference>
<dbReference type="OrthoDB" id="7866850at2"/>
<keyword evidence="5" id="KW-0862">Zinc</keyword>
<dbReference type="GO" id="GO:0006508">
    <property type="term" value="P:proteolysis"/>
    <property type="evidence" value="ECO:0007669"/>
    <property type="project" value="UniProtKB-KW"/>
</dbReference>
<keyword evidence="4" id="KW-0378">Hydrolase</keyword>
<evidence type="ECO:0000256" key="7">
    <source>
        <dbReference type="SAM" id="Phobius"/>
    </source>
</evidence>
<comment type="caution">
    <text evidence="8">The sequence shown here is derived from an EMBL/GenBank/DDBJ whole genome shotgun (WGS) entry which is preliminary data.</text>
</comment>
<feature type="transmembrane region" description="Helical" evidence="7">
    <location>
        <begin position="109"/>
        <end position="133"/>
    </location>
</feature>
<dbReference type="EMBL" id="SSND01000004">
    <property type="protein sequence ID" value="THD82458.1"/>
    <property type="molecule type" value="Genomic_DNA"/>
</dbReference>
<feature type="transmembrane region" description="Helical" evidence="7">
    <location>
        <begin position="235"/>
        <end position="257"/>
    </location>
</feature>
<evidence type="ECO:0000256" key="5">
    <source>
        <dbReference type="ARBA" id="ARBA00022833"/>
    </source>
</evidence>
<proteinExistence type="inferred from homology"/>
<feature type="transmembrane region" description="Helical" evidence="7">
    <location>
        <begin position="139"/>
        <end position="163"/>
    </location>
</feature>
<keyword evidence="7" id="KW-0812">Transmembrane</keyword>
<gene>
    <name evidence="8" type="ORF">E7811_15565</name>
</gene>
<organism evidence="8 9">
    <name type="scientific">Aliigemmobacter aestuarii</name>
    <dbReference type="NCBI Taxonomy" id="1445661"/>
    <lineage>
        <taxon>Bacteria</taxon>
        <taxon>Pseudomonadati</taxon>
        <taxon>Pseudomonadota</taxon>
        <taxon>Alphaproteobacteria</taxon>
        <taxon>Rhodobacterales</taxon>
        <taxon>Paracoccaceae</taxon>
        <taxon>Aliigemmobacter</taxon>
    </lineage>
</organism>
<reference evidence="8 9" key="1">
    <citation type="submission" date="2019-04" db="EMBL/GenBank/DDBJ databases">
        <title>Draft genome sequence of Gemmobacter aestuarii sp. nov.</title>
        <authorList>
            <person name="Hameed A."/>
            <person name="Lin S.-Y."/>
            <person name="Shahina M."/>
            <person name="Lai W.-A."/>
            <person name="Young C.-C."/>
        </authorList>
    </citation>
    <scope>NUCLEOTIDE SEQUENCE [LARGE SCALE GENOMIC DNA]</scope>
    <source>
        <strain evidence="8 9">CC-PW-75</strain>
    </source>
</reference>
<evidence type="ECO:0000256" key="2">
    <source>
        <dbReference type="ARBA" id="ARBA00007931"/>
    </source>
</evidence>
<evidence type="ECO:0000313" key="8">
    <source>
        <dbReference type="EMBL" id="THD82458.1"/>
    </source>
</evidence>
<dbReference type="GO" id="GO:0008237">
    <property type="term" value="F:metallopeptidase activity"/>
    <property type="evidence" value="ECO:0007669"/>
    <property type="project" value="UniProtKB-KW"/>
</dbReference>
<accession>A0A4V3V069</accession>
<sequence>MFEIVIALTIASALIYGLRAGMISQDGSIVPPRVDADSLRIGILAALLALALLDFPYGLSLVAAVILHEAGHVLAYRLLGHGDARFRLLPMISKDPISTRKPATLQAEVFVHLMGAAFSIAPMVVALVAAGLLQDHAPAVARFLRILGSVIAAYNFINLLPLWPLDGGRCVNAIAHSLRANARHRAMVGLSAIASALAIGFQSPQLLVICMIGSGVFLFPEHLEIKQTAMPRRALALAAATYLAITATHLAGGAWLIEWFFF</sequence>
<keyword evidence="7" id="KW-0472">Membrane</keyword>
<evidence type="ECO:0000256" key="6">
    <source>
        <dbReference type="ARBA" id="ARBA00023049"/>
    </source>
</evidence>
<evidence type="ECO:0000313" key="9">
    <source>
        <dbReference type="Proteomes" id="UP000309450"/>
    </source>
</evidence>
<evidence type="ECO:0000256" key="1">
    <source>
        <dbReference type="ARBA" id="ARBA00001947"/>
    </source>
</evidence>
<dbReference type="AlphaFoldDB" id="A0A4V3V069"/>
<feature type="transmembrane region" description="Helical" evidence="7">
    <location>
        <begin position="206"/>
        <end position="223"/>
    </location>
</feature>
<keyword evidence="3" id="KW-0645">Protease</keyword>
<comment type="cofactor">
    <cofactor evidence="1">
        <name>Zn(2+)</name>
        <dbReference type="ChEBI" id="CHEBI:29105"/>
    </cofactor>
</comment>